<feature type="compositionally biased region" description="Polar residues" evidence="1">
    <location>
        <begin position="1"/>
        <end position="10"/>
    </location>
</feature>
<accession>A0AAV8VZ54</accession>
<organism evidence="3 4">
    <name type="scientific">Exocentrus adspersus</name>
    <dbReference type="NCBI Taxonomy" id="1586481"/>
    <lineage>
        <taxon>Eukaryota</taxon>
        <taxon>Metazoa</taxon>
        <taxon>Ecdysozoa</taxon>
        <taxon>Arthropoda</taxon>
        <taxon>Hexapoda</taxon>
        <taxon>Insecta</taxon>
        <taxon>Pterygota</taxon>
        <taxon>Neoptera</taxon>
        <taxon>Endopterygota</taxon>
        <taxon>Coleoptera</taxon>
        <taxon>Polyphaga</taxon>
        <taxon>Cucujiformia</taxon>
        <taxon>Chrysomeloidea</taxon>
        <taxon>Cerambycidae</taxon>
        <taxon>Lamiinae</taxon>
        <taxon>Acanthocinini</taxon>
        <taxon>Exocentrus</taxon>
    </lineage>
</organism>
<evidence type="ECO:0000313" key="3">
    <source>
        <dbReference type="EMBL" id="KAJ8919334.1"/>
    </source>
</evidence>
<evidence type="ECO:0000256" key="1">
    <source>
        <dbReference type="SAM" id="MobiDB-lite"/>
    </source>
</evidence>
<keyword evidence="4" id="KW-1185">Reference proteome</keyword>
<name>A0AAV8VZ54_9CUCU</name>
<proteinExistence type="predicted"/>
<dbReference type="PANTHER" id="PTHR33939">
    <property type="entry name" value="PROTEIN CBG22215"/>
    <property type="match status" value="1"/>
</dbReference>
<gene>
    <name evidence="3" type="ORF">NQ315_003918</name>
</gene>
<dbReference type="InterPro" id="IPR038717">
    <property type="entry name" value="Tc1-like_DDE_dom"/>
</dbReference>
<feature type="domain" description="Tc1-like transposase DDE" evidence="2">
    <location>
        <begin position="271"/>
        <end position="399"/>
    </location>
</feature>
<dbReference type="AlphaFoldDB" id="A0AAV8VZ54"/>
<feature type="region of interest" description="Disordered" evidence="1">
    <location>
        <begin position="1"/>
        <end position="24"/>
    </location>
</feature>
<dbReference type="Proteomes" id="UP001159042">
    <property type="component" value="Unassembled WGS sequence"/>
</dbReference>
<dbReference type="InterPro" id="IPR036397">
    <property type="entry name" value="RNaseH_sf"/>
</dbReference>
<dbReference type="EMBL" id="JANEYG010000019">
    <property type="protein sequence ID" value="KAJ8919334.1"/>
    <property type="molecule type" value="Genomic_DNA"/>
</dbReference>
<dbReference type="Pfam" id="PF13358">
    <property type="entry name" value="DDE_3"/>
    <property type="match status" value="1"/>
</dbReference>
<dbReference type="Gene3D" id="3.30.420.10">
    <property type="entry name" value="Ribonuclease H-like superfamily/Ribonuclease H"/>
    <property type="match status" value="1"/>
</dbReference>
<reference evidence="3 4" key="1">
    <citation type="journal article" date="2023" name="Insect Mol. Biol.">
        <title>Genome sequencing provides insights into the evolution of gene families encoding plant cell wall-degrading enzymes in longhorned beetles.</title>
        <authorList>
            <person name="Shin N.R."/>
            <person name="Okamura Y."/>
            <person name="Kirsch R."/>
            <person name="Pauchet Y."/>
        </authorList>
    </citation>
    <scope>NUCLEOTIDE SEQUENCE [LARGE SCALE GENOMIC DNA]</scope>
    <source>
        <strain evidence="3">EAD_L_NR</strain>
    </source>
</reference>
<comment type="caution">
    <text evidence="3">The sequence shown here is derived from an EMBL/GenBank/DDBJ whole genome shotgun (WGS) entry which is preliminary data.</text>
</comment>
<dbReference type="GO" id="GO:0003676">
    <property type="term" value="F:nucleic acid binding"/>
    <property type="evidence" value="ECO:0007669"/>
    <property type="project" value="InterPro"/>
</dbReference>
<evidence type="ECO:0000259" key="2">
    <source>
        <dbReference type="Pfam" id="PF13358"/>
    </source>
</evidence>
<protein>
    <recommendedName>
        <fullName evidence="2">Tc1-like transposase DDE domain-containing protein</fullName>
    </recommendedName>
</protein>
<evidence type="ECO:0000313" key="4">
    <source>
        <dbReference type="Proteomes" id="UP001159042"/>
    </source>
</evidence>
<sequence length="470" mass="54150">MEATPGTSKASAGITLLSPSPPKKRKELSLGHLSLREKQAILNMYKKILDDEPTLKTVKLVSKIVITLGVAKSTVYRIIKEYKSTKTVSTSKQCGGRPGMITLFDEATKNSIRRIVHGFFFSNEIPTLDKILNELKNHQNLPQMSRSTLYKFMKQINFRYLKRNRKSVMIERDDIVRWRVDYLTSIKKFRSEGRPIYYLDETWLNEGHTKGKVWVDNNIKSKREAFIEGLSTGLKNLSGKGKRLIILHAGSEEGFVEDSLLVFEGKKSGDYHEEMNANVFEKWFVEFLRKLPDNAVIVMDNASYHSRKVESIPTTSTRKNDMKSWLQSKNIGYEENMVRSQLLHLIRQNKHKYNLYITDEMAKKENKVVLRLPPYHCELNPIEMIWAQVQNEVAGKNKTFKLKDVKELLIEALNNVTKVNWKKCVEHVIKEEEKMSTLDGIIDDLIEPLIISVNNMESDADTTDTDSSTN</sequence>
<dbReference type="PANTHER" id="PTHR33939:SF1">
    <property type="entry name" value="DUF4371 DOMAIN-CONTAINING PROTEIN"/>
    <property type="match status" value="1"/>
</dbReference>